<dbReference type="EMBL" id="BAABGT010000032">
    <property type="protein sequence ID" value="GAA4546441.1"/>
    <property type="molecule type" value="Genomic_DNA"/>
</dbReference>
<comment type="subcellular location">
    <subcellularLocation>
        <location evidence="1">Membrane</location>
    </subcellularLocation>
</comment>
<proteinExistence type="predicted"/>
<comment type="caution">
    <text evidence="3">The sequence shown here is derived from an EMBL/GenBank/DDBJ whole genome shotgun (WGS) entry which is preliminary data.</text>
</comment>
<organism evidence="3 4">
    <name type="scientific">Pseudonocardia xishanensis</name>
    <dbReference type="NCBI Taxonomy" id="630995"/>
    <lineage>
        <taxon>Bacteria</taxon>
        <taxon>Bacillati</taxon>
        <taxon>Actinomycetota</taxon>
        <taxon>Actinomycetes</taxon>
        <taxon>Pseudonocardiales</taxon>
        <taxon>Pseudonocardiaceae</taxon>
        <taxon>Pseudonocardia</taxon>
    </lineage>
</organism>
<keyword evidence="2" id="KW-0472">Membrane</keyword>
<reference evidence="4" key="1">
    <citation type="journal article" date="2019" name="Int. J. Syst. Evol. Microbiol.">
        <title>The Global Catalogue of Microorganisms (GCM) 10K type strain sequencing project: providing services to taxonomists for standard genome sequencing and annotation.</title>
        <authorList>
            <consortium name="The Broad Institute Genomics Platform"/>
            <consortium name="The Broad Institute Genome Sequencing Center for Infectious Disease"/>
            <person name="Wu L."/>
            <person name="Ma J."/>
        </authorList>
    </citation>
    <scope>NUCLEOTIDE SEQUENCE [LARGE SCALE GENOMIC DNA]</scope>
    <source>
        <strain evidence="4">JCM 17906</strain>
    </source>
</reference>
<name>A0ABP8RTC3_9PSEU</name>
<dbReference type="PANTHER" id="PTHR37042">
    <property type="entry name" value="OUTER MEMBRANE PROTEIN RV1973"/>
    <property type="match status" value="1"/>
</dbReference>
<evidence type="ECO:0008006" key="5">
    <source>
        <dbReference type="Google" id="ProtNLM"/>
    </source>
</evidence>
<accession>A0ABP8RTC3</accession>
<dbReference type="PANTHER" id="PTHR37042:SF4">
    <property type="entry name" value="OUTER MEMBRANE PROTEIN RV1973"/>
    <property type="match status" value="1"/>
</dbReference>
<evidence type="ECO:0000256" key="1">
    <source>
        <dbReference type="ARBA" id="ARBA00004370"/>
    </source>
</evidence>
<evidence type="ECO:0000256" key="2">
    <source>
        <dbReference type="ARBA" id="ARBA00023136"/>
    </source>
</evidence>
<gene>
    <name evidence="3" type="ORF">GCM10023175_28670</name>
</gene>
<sequence>MSLMTKVGGAATAVRPRMPAPVVAKVERMPGRSRRLLLVIAALVAALAVIAAVTFAALTAYRSHITDTARTEATEAARTSVAQVLSYSPQTVDADMARARENVTGDFATEFNGLLGSLVQPAVTQGLTTTTTATRAGVVEASPSQVQVLLYLEQRTTRPDTQPTANASKALVTMTDVDGRWLISDLRTA</sequence>
<protein>
    <recommendedName>
        <fullName evidence="5">Mce-associated membrane protein</fullName>
    </recommendedName>
</protein>
<keyword evidence="4" id="KW-1185">Reference proteome</keyword>
<evidence type="ECO:0000313" key="4">
    <source>
        <dbReference type="Proteomes" id="UP001501598"/>
    </source>
</evidence>
<evidence type="ECO:0000313" key="3">
    <source>
        <dbReference type="EMBL" id="GAA4546441.1"/>
    </source>
</evidence>
<dbReference type="Proteomes" id="UP001501598">
    <property type="component" value="Unassembled WGS sequence"/>
</dbReference>
<dbReference type="RefSeq" id="WP_345417339.1">
    <property type="nucleotide sequence ID" value="NZ_BAABGT010000032.1"/>
</dbReference>